<protein>
    <submittedName>
        <fullName evidence="1">Uncharacterized protein</fullName>
    </submittedName>
</protein>
<proteinExistence type="predicted"/>
<dbReference type="Gene3D" id="3.80.10.10">
    <property type="entry name" value="Ribonuclease Inhibitor"/>
    <property type="match status" value="1"/>
</dbReference>
<dbReference type="InterPro" id="IPR032675">
    <property type="entry name" value="LRR_dom_sf"/>
</dbReference>
<evidence type="ECO:0000313" key="1">
    <source>
        <dbReference type="EMBL" id="KJA13635.1"/>
    </source>
</evidence>
<dbReference type="OMA" id="CISIMEC"/>
<dbReference type="OrthoDB" id="2995895at2759"/>
<dbReference type="EMBL" id="KN817725">
    <property type="protein sequence ID" value="KJA13635.1"/>
    <property type="molecule type" value="Genomic_DNA"/>
</dbReference>
<organism evidence="1 2">
    <name type="scientific">Hypholoma sublateritium (strain FD-334 SS-4)</name>
    <dbReference type="NCBI Taxonomy" id="945553"/>
    <lineage>
        <taxon>Eukaryota</taxon>
        <taxon>Fungi</taxon>
        <taxon>Dikarya</taxon>
        <taxon>Basidiomycota</taxon>
        <taxon>Agaricomycotina</taxon>
        <taxon>Agaricomycetes</taxon>
        <taxon>Agaricomycetidae</taxon>
        <taxon>Agaricales</taxon>
        <taxon>Agaricineae</taxon>
        <taxon>Strophariaceae</taxon>
        <taxon>Hypholoma</taxon>
    </lineage>
</organism>
<gene>
    <name evidence="1" type="ORF">HYPSUDRAFT_195658</name>
</gene>
<dbReference type="SUPFAM" id="SSF52047">
    <property type="entry name" value="RNI-like"/>
    <property type="match status" value="1"/>
</dbReference>
<dbReference type="AlphaFoldDB" id="A0A0D2NYZ6"/>
<keyword evidence="2" id="KW-1185">Reference proteome</keyword>
<sequence>MDSILPAELFATIASFLPLSLCTSTLLSLALANHELCKMALPLLYERLILKNENDALAVFRKILDDPPRGLAVKGLYVMSSLSLSTRKGENEFDVVTGIRRIVEQGLLPRLSVLGIYLTQHWNADQKIRYGCLPTKFWKDLRSQCPRLREIILRNVRDAEDQPGLHNRTIIDDMSLFPLSTLSLYLREELLSNPVEEKLLTTMSHLAPSLERLTLGGMGEIPDANLIMRFHFPNLKSIKLSEFCAFRDGREAMRFWRRHPKIECISIMECMGRWFTNEADSTLLPKLRHLKANFTDVRALAPILHRLDSLSITKSINAQIPYLLRAVIPNGLPGLKSLEFDQNASSNLMRDLRRIEGALWYEKPDGTFCAAKTLKETERLITDNFMHSIVRSVPNLEELAIHYPCFFPERLAIMSPYLSELPSLQRFYTRGFHLEKDQYPLLAGTAEKVDEFLAVTKTLAEISPRLNMVTSMSAEVLPYLAAKIDRNSEGEVRAVRRVAGVGLRIPEDELDPFPFNPNGP</sequence>
<name>A0A0D2NYZ6_HYPSF</name>
<reference evidence="2" key="1">
    <citation type="submission" date="2014-04" db="EMBL/GenBank/DDBJ databases">
        <title>Evolutionary Origins and Diversification of the Mycorrhizal Mutualists.</title>
        <authorList>
            <consortium name="DOE Joint Genome Institute"/>
            <consortium name="Mycorrhizal Genomics Consortium"/>
            <person name="Kohler A."/>
            <person name="Kuo A."/>
            <person name="Nagy L.G."/>
            <person name="Floudas D."/>
            <person name="Copeland A."/>
            <person name="Barry K.W."/>
            <person name="Cichocki N."/>
            <person name="Veneault-Fourrey C."/>
            <person name="LaButti K."/>
            <person name="Lindquist E.A."/>
            <person name="Lipzen A."/>
            <person name="Lundell T."/>
            <person name="Morin E."/>
            <person name="Murat C."/>
            <person name="Riley R."/>
            <person name="Ohm R."/>
            <person name="Sun H."/>
            <person name="Tunlid A."/>
            <person name="Henrissat B."/>
            <person name="Grigoriev I.V."/>
            <person name="Hibbett D.S."/>
            <person name="Martin F."/>
        </authorList>
    </citation>
    <scope>NUCLEOTIDE SEQUENCE [LARGE SCALE GENOMIC DNA]</scope>
    <source>
        <strain evidence="2">FD-334 SS-4</strain>
    </source>
</reference>
<accession>A0A0D2NYZ6</accession>
<dbReference type="Proteomes" id="UP000054270">
    <property type="component" value="Unassembled WGS sequence"/>
</dbReference>
<evidence type="ECO:0000313" key="2">
    <source>
        <dbReference type="Proteomes" id="UP000054270"/>
    </source>
</evidence>